<evidence type="ECO:0000313" key="1">
    <source>
        <dbReference type="EMBL" id="MEZ8184072.1"/>
    </source>
</evidence>
<sequence>MSKCPISFLFEKNQSRLEVAVIDLDVKQRMSDFYQLAQKRYLLEEFLLLLNRSQYNVFQNDVLSCLYRLGIKRVDLKVGSKTLNIL</sequence>
<protein>
    <submittedName>
        <fullName evidence="1">Uncharacterized protein</fullName>
    </submittedName>
</protein>
<keyword evidence="2" id="KW-1185">Reference proteome</keyword>
<accession>A0ABV4M1R7</accession>
<reference evidence="1 2" key="1">
    <citation type="submission" date="2024-06" db="EMBL/GenBank/DDBJ databases">
        <authorList>
            <person name="Steensen K."/>
            <person name="Seneca J."/>
            <person name="Bartlau N."/>
            <person name="Yu A.X."/>
            <person name="Polz M.F."/>
        </authorList>
    </citation>
    <scope>NUCLEOTIDE SEQUENCE [LARGE SCALE GENOMIC DNA]</scope>
    <source>
        <strain evidence="1 2">1F145</strain>
    </source>
</reference>
<evidence type="ECO:0000313" key="2">
    <source>
        <dbReference type="Proteomes" id="UP001569200"/>
    </source>
</evidence>
<dbReference type="EMBL" id="JBGOOW010000090">
    <property type="protein sequence ID" value="MEZ8184072.1"/>
    <property type="molecule type" value="Genomic_DNA"/>
</dbReference>
<gene>
    <name evidence="1" type="ORF">ACED33_25770</name>
</gene>
<dbReference type="RefSeq" id="WP_102534049.1">
    <property type="nucleotide sequence ID" value="NZ_CAWNTE010000084.1"/>
</dbReference>
<name>A0ABV4M1R7_VIBSP</name>
<proteinExistence type="predicted"/>
<dbReference type="Proteomes" id="UP001569200">
    <property type="component" value="Unassembled WGS sequence"/>
</dbReference>
<organism evidence="1 2">
    <name type="scientific">Vibrio splendidus</name>
    <dbReference type="NCBI Taxonomy" id="29497"/>
    <lineage>
        <taxon>Bacteria</taxon>
        <taxon>Pseudomonadati</taxon>
        <taxon>Pseudomonadota</taxon>
        <taxon>Gammaproteobacteria</taxon>
        <taxon>Vibrionales</taxon>
        <taxon>Vibrionaceae</taxon>
        <taxon>Vibrio</taxon>
    </lineage>
</organism>
<comment type="caution">
    <text evidence="1">The sequence shown here is derived from an EMBL/GenBank/DDBJ whole genome shotgun (WGS) entry which is preliminary data.</text>
</comment>